<dbReference type="PANTHER" id="PTHR11711">
    <property type="entry name" value="ADP RIBOSYLATION FACTOR-RELATED"/>
    <property type="match status" value="1"/>
</dbReference>
<organism evidence="5 6">
    <name type="scientific">Entomortierella parvispora</name>
    <dbReference type="NCBI Taxonomy" id="205924"/>
    <lineage>
        <taxon>Eukaryota</taxon>
        <taxon>Fungi</taxon>
        <taxon>Fungi incertae sedis</taxon>
        <taxon>Mucoromycota</taxon>
        <taxon>Mortierellomycotina</taxon>
        <taxon>Mortierellomycetes</taxon>
        <taxon>Mortierellales</taxon>
        <taxon>Mortierellaceae</taxon>
        <taxon>Entomortierella</taxon>
    </lineage>
</organism>
<sequence length="298" mass="32614">MEGSNFRPTQALLDSLRQRPLKITVVNCLGGSGSTSLIYRVINNEFIPATIATASITAHPALNFVMYLTQVRAAAACGASSPYCATPITPTLSYPTPSPSPRATTTTTPAPTDEATLGPKGWGSTLLSYALRPFYNLANNSREALLYPGPLKTPLSLVDVSGQDGYQRNHRLFAECSDAMIFTLDATRRDDVHAADWNAEERALVQRLLDYIEDEQSALLLFVNKMDRQDARTVREVVGALGLDRPLERSRQYPQGAVPRWLAMGCSAKTGEGVQEGMEWIVGYALEKRARTDAMNKT</sequence>
<reference evidence="5" key="2">
    <citation type="journal article" date="2022" name="Microbiol. Resour. Announc.">
        <title>Whole-Genome Sequence of Entomortierella parvispora E1425, a Mucoromycotan Fungus Associated with Burkholderiaceae-Related Endosymbiotic Bacteria.</title>
        <authorList>
            <person name="Herlambang A."/>
            <person name="Guo Y."/>
            <person name="Takashima Y."/>
            <person name="Narisawa K."/>
            <person name="Ohta H."/>
            <person name="Nishizawa T."/>
        </authorList>
    </citation>
    <scope>NUCLEOTIDE SEQUENCE</scope>
    <source>
        <strain evidence="5">E1425</strain>
    </source>
</reference>
<evidence type="ECO:0000256" key="1">
    <source>
        <dbReference type="ARBA" id="ARBA00022741"/>
    </source>
</evidence>
<reference evidence="5" key="1">
    <citation type="submission" date="2021-11" db="EMBL/GenBank/DDBJ databases">
        <authorList>
            <person name="Herlambang A."/>
            <person name="Guo Y."/>
            <person name="Takashima Y."/>
            <person name="Nishizawa T."/>
        </authorList>
    </citation>
    <scope>NUCLEOTIDE SEQUENCE</scope>
    <source>
        <strain evidence="5">E1425</strain>
    </source>
</reference>
<accession>A0A9P3HG80</accession>
<dbReference type="SUPFAM" id="SSF52540">
    <property type="entry name" value="P-loop containing nucleoside triphosphate hydrolases"/>
    <property type="match status" value="1"/>
</dbReference>
<feature type="region of interest" description="Disordered" evidence="4">
    <location>
        <begin position="94"/>
        <end position="117"/>
    </location>
</feature>
<evidence type="ECO:0000256" key="4">
    <source>
        <dbReference type="SAM" id="MobiDB-lite"/>
    </source>
</evidence>
<evidence type="ECO:0008006" key="7">
    <source>
        <dbReference type="Google" id="ProtNLM"/>
    </source>
</evidence>
<evidence type="ECO:0000256" key="2">
    <source>
        <dbReference type="ARBA" id="ARBA00023134"/>
    </source>
</evidence>
<dbReference type="EMBL" id="BQFW01000012">
    <property type="protein sequence ID" value="GJJ76139.1"/>
    <property type="molecule type" value="Genomic_DNA"/>
</dbReference>
<dbReference type="Gene3D" id="3.40.50.300">
    <property type="entry name" value="P-loop containing nucleotide triphosphate hydrolases"/>
    <property type="match status" value="1"/>
</dbReference>
<proteinExistence type="predicted"/>
<dbReference type="InterPro" id="IPR027417">
    <property type="entry name" value="P-loop_NTPase"/>
</dbReference>
<name>A0A9P3HG80_9FUNG</name>
<dbReference type="GO" id="GO:0003924">
    <property type="term" value="F:GTPase activity"/>
    <property type="evidence" value="ECO:0007669"/>
    <property type="project" value="InterPro"/>
</dbReference>
<feature type="binding site" evidence="3">
    <location>
        <position position="162"/>
    </location>
    <ligand>
        <name>GTP</name>
        <dbReference type="ChEBI" id="CHEBI:37565"/>
    </ligand>
</feature>
<dbReference type="Pfam" id="PF00025">
    <property type="entry name" value="Arf"/>
    <property type="match status" value="1"/>
</dbReference>
<evidence type="ECO:0000313" key="5">
    <source>
        <dbReference type="EMBL" id="GJJ76139.1"/>
    </source>
</evidence>
<keyword evidence="6" id="KW-1185">Reference proteome</keyword>
<dbReference type="GO" id="GO:0005525">
    <property type="term" value="F:GTP binding"/>
    <property type="evidence" value="ECO:0007669"/>
    <property type="project" value="UniProtKB-KW"/>
</dbReference>
<comment type="caution">
    <text evidence="5">The sequence shown here is derived from an EMBL/GenBank/DDBJ whole genome shotgun (WGS) entry which is preliminary data.</text>
</comment>
<keyword evidence="2 3" id="KW-0342">GTP-binding</keyword>
<dbReference type="InterPro" id="IPR024156">
    <property type="entry name" value="Small_GTPase_ARF"/>
</dbReference>
<dbReference type="InterPro" id="IPR006689">
    <property type="entry name" value="Small_GTPase_ARF/SAR"/>
</dbReference>
<feature type="compositionally biased region" description="Low complexity" evidence="4">
    <location>
        <begin position="94"/>
        <end position="112"/>
    </location>
</feature>
<protein>
    <recommendedName>
        <fullName evidence="7">ADP-ribosylation factor</fullName>
    </recommendedName>
</protein>
<evidence type="ECO:0000256" key="3">
    <source>
        <dbReference type="PIRSR" id="PIRSR606689-1"/>
    </source>
</evidence>
<feature type="binding site" evidence="3">
    <location>
        <begin position="224"/>
        <end position="227"/>
    </location>
    <ligand>
        <name>GTP</name>
        <dbReference type="ChEBI" id="CHEBI:37565"/>
    </ligand>
</feature>
<evidence type="ECO:0000313" key="6">
    <source>
        <dbReference type="Proteomes" id="UP000827284"/>
    </source>
</evidence>
<dbReference type="Proteomes" id="UP000827284">
    <property type="component" value="Unassembled WGS sequence"/>
</dbReference>
<gene>
    <name evidence="5" type="ORF">EMPS_08498</name>
</gene>
<dbReference type="AlphaFoldDB" id="A0A9P3HG80"/>
<keyword evidence="1 3" id="KW-0547">Nucleotide-binding</keyword>
<dbReference type="OrthoDB" id="14717at2759"/>